<dbReference type="AlphaFoldDB" id="A0AAE3CK10"/>
<dbReference type="InterPro" id="IPR014719">
    <property type="entry name" value="Ribosomal_bL12_C/ClpS-like"/>
</dbReference>
<dbReference type="PANTHER" id="PTHR33473">
    <property type="entry name" value="ATP-DEPENDENT CLP PROTEASE ADAPTER PROTEIN CLPS1, CHLOROPLASTIC"/>
    <property type="match status" value="1"/>
</dbReference>
<dbReference type="GO" id="GO:0008233">
    <property type="term" value="F:peptidase activity"/>
    <property type="evidence" value="ECO:0007669"/>
    <property type="project" value="UniProtKB-KW"/>
</dbReference>
<dbReference type="PANTHER" id="PTHR33473:SF19">
    <property type="entry name" value="ATP-DEPENDENT CLP PROTEASE ADAPTER PROTEIN CLPS"/>
    <property type="match status" value="1"/>
</dbReference>
<comment type="subunit">
    <text evidence="1">Binds to the N-terminal domain of the chaperone ClpA.</text>
</comment>
<dbReference type="FunFam" id="3.30.1390.10:FF:000002">
    <property type="entry name" value="ATP-dependent Clp protease adapter protein ClpS"/>
    <property type="match status" value="1"/>
</dbReference>
<dbReference type="GO" id="GO:0030163">
    <property type="term" value="P:protein catabolic process"/>
    <property type="evidence" value="ECO:0007669"/>
    <property type="project" value="InterPro"/>
</dbReference>
<dbReference type="HAMAP" id="MF_00302">
    <property type="entry name" value="ClpS"/>
    <property type="match status" value="1"/>
</dbReference>
<dbReference type="SUPFAM" id="SSF54736">
    <property type="entry name" value="ClpS-like"/>
    <property type="match status" value="1"/>
</dbReference>
<dbReference type="EMBL" id="JAAXYO010000090">
    <property type="protein sequence ID" value="MBU2787985.1"/>
    <property type="molecule type" value="Genomic_DNA"/>
</dbReference>
<protein>
    <recommendedName>
        <fullName evidence="1">ATP-dependent Clp protease adapter protein ClpS</fullName>
    </recommendedName>
</protein>
<comment type="function">
    <text evidence="1">Involved in the modulation of the specificity of the ClpAP-mediated ATP-dependent protein degradation.</text>
</comment>
<dbReference type="Proteomes" id="UP001197378">
    <property type="component" value="Unassembled WGS sequence"/>
</dbReference>
<dbReference type="Pfam" id="PF02617">
    <property type="entry name" value="ClpS"/>
    <property type="match status" value="1"/>
</dbReference>
<name>A0AAE3CK10_9PROT</name>
<proteinExistence type="inferred from homology"/>
<dbReference type="InterPro" id="IPR022935">
    <property type="entry name" value="ClpS"/>
</dbReference>
<evidence type="ECO:0000313" key="3">
    <source>
        <dbReference type="EMBL" id="MBU2787985.1"/>
    </source>
</evidence>
<keyword evidence="3" id="KW-0378">Hydrolase</keyword>
<evidence type="ECO:0000256" key="1">
    <source>
        <dbReference type="HAMAP-Rule" id="MF_00302"/>
    </source>
</evidence>
<evidence type="ECO:0000259" key="2">
    <source>
        <dbReference type="Pfam" id="PF02617"/>
    </source>
</evidence>
<evidence type="ECO:0000313" key="4">
    <source>
        <dbReference type="Proteomes" id="UP001197378"/>
    </source>
</evidence>
<gene>
    <name evidence="1 3" type="primary">clpS</name>
    <name evidence="3" type="ORF">HFQ13_07175</name>
</gene>
<sequence>MERVFGSIGVATRRNPQQPVLERQTQIREPRLYRVCLLNDDFTPMDYVVRILEEYFHKSHEDALQIMMEVHNQGKGICGVYPFDLAETKVTLVTADARQHQHPLRCTMEKE</sequence>
<comment type="similarity">
    <text evidence="1">Belongs to the ClpS family.</text>
</comment>
<dbReference type="InterPro" id="IPR003769">
    <property type="entry name" value="ClpS_core"/>
</dbReference>
<dbReference type="GO" id="GO:0006508">
    <property type="term" value="P:proteolysis"/>
    <property type="evidence" value="ECO:0007669"/>
    <property type="project" value="UniProtKB-UniRule"/>
</dbReference>
<dbReference type="NCBIfam" id="NF000672">
    <property type="entry name" value="PRK00033.1-5"/>
    <property type="match status" value="1"/>
</dbReference>
<comment type="caution">
    <text evidence="3">The sequence shown here is derived from an EMBL/GenBank/DDBJ whole genome shotgun (WGS) entry which is preliminary data.</text>
</comment>
<reference evidence="3" key="1">
    <citation type="journal article" date="2021" name="ISME J.">
        <title>Genomic evolution of the class Acidithiobacillia: deep-branching Proteobacteria living in extreme acidic conditions.</title>
        <authorList>
            <person name="Moya-Beltran A."/>
            <person name="Beard S."/>
            <person name="Rojas-Villalobos C."/>
            <person name="Issotta F."/>
            <person name="Gallardo Y."/>
            <person name="Ulloa R."/>
            <person name="Giaveno A."/>
            <person name="Degli Esposti M."/>
            <person name="Johnson D.B."/>
            <person name="Quatrini R."/>
        </authorList>
    </citation>
    <scope>NUCLEOTIDE SEQUENCE</scope>
    <source>
        <strain evidence="3">VAN18-1</strain>
    </source>
</reference>
<keyword evidence="3" id="KW-0645">Protease</keyword>
<dbReference type="Gene3D" id="3.30.1390.10">
    <property type="match status" value="1"/>
</dbReference>
<feature type="domain" description="Adaptor protein ClpS core" evidence="2">
    <location>
        <begin position="29"/>
        <end position="107"/>
    </location>
</feature>
<organism evidence="3 4">
    <name type="scientific">Igneacidithiobacillus copahuensis</name>
    <dbReference type="NCBI Taxonomy" id="2724909"/>
    <lineage>
        <taxon>Bacteria</taxon>
        <taxon>Pseudomonadati</taxon>
        <taxon>Pseudomonadota</taxon>
        <taxon>Acidithiobacillia</taxon>
        <taxon>Acidithiobacillales</taxon>
        <taxon>Acidithiobacillaceae</taxon>
        <taxon>Igneacidithiobacillus</taxon>
    </lineage>
</organism>
<accession>A0AAE3CK10</accession>
<keyword evidence="4" id="KW-1185">Reference proteome</keyword>